<dbReference type="Proteomes" id="UP000323866">
    <property type="component" value="Unassembled WGS sequence"/>
</dbReference>
<dbReference type="EMBL" id="JBGOGF010000007">
    <property type="protein sequence ID" value="MFA1772311.1"/>
    <property type="molecule type" value="Genomic_DNA"/>
</dbReference>
<dbReference type="Gene3D" id="3.30.420.40">
    <property type="match status" value="2"/>
</dbReference>
<feature type="domain" description="ATPase BadF/BadG/BcrA/BcrD type" evidence="1">
    <location>
        <begin position="6"/>
        <end position="158"/>
    </location>
</feature>
<dbReference type="OrthoDB" id="871343at2"/>
<reference evidence="2 4" key="1">
    <citation type="submission" date="2019-07" db="EMBL/GenBank/DDBJ databases">
        <authorList>
            <person name="Qu J.-H."/>
        </authorList>
    </citation>
    <scope>NUCLEOTIDE SEQUENCE [LARGE SCALE GENOMIC DNA]</scope>
    <source>
        <strain evidence="2 4">MDT1-10-3</strain>
    </source>
</reference>
<dbReference type="InterPro" id="IPR002731">
    <property type="entry name" value="ATPase_BadF"/>
</dbReference>
<dbReference type="Proteomes" id="UP001570846">
    <property type="component" value="Unassembled WGS sequence"/>
</dbReference>
<sequence length="284" mass="31343">MILIADSGSTKTAWRVLDTQGEAGQAHTVGFNPYYQNTAEIAQTLQESLLPQLTSYGSPQEIHFYGAGCSAPDKKAIVAAALSSLFPAADVQVHHDLEAAARALCGHQEGIACILGTGSNTCLYDGKQIVQNVPNLGFILGDEGSGGYMGKLLVQAFLNLEMPTDVHQAFMDRYNTNRDEIVDHVYSKPYPNRYMATYAKFLFDHQQHPFIHGLITKCFSDFFEKTVVKYPDYQHKETHFVGSIAFYFKDILLAVAKQYGIAVGKILESPIAGLSLYHQQNLPV</sequence>
<organism evidence="2 4">
    <name type="scientific">Rufibacter glacialis</name>
    <dbReference type="NCBI Taxonomy" id="1259555"/>
    <lineage>
        <taxon>Bacteria</taxon>
        <taxon>Pseudomonadati</taxon>
        <taxon>Bacteroidota</taxon>
        <taxon>Cytophagia</taxon>
        <taxon>Cytophagales</taxon>
        <taxon>Hymenobacteraceae</taxon>
        <taxon>Rufibacter</taxon>
    </lineage>
</organism>
<dbReference type="InterPro" id="IPR043129">
    <property type="entry name" value="ATPase_NBD"/>
</dbReference>
<accession>A0A5M8Q5K2</accession>
<evidence type="ECO:0000313" key="4">
    <source>
        <dbReference type="Proteomes" id="UP000323866"/>
    </source>
</evidence>
<reference evidence="3 5" key="3">
    <citation type="submission" date="2024-08" db="EMBL/GenBank/DDBJ databases">
        <authorList>
            <person name="Wei W."/>
        </authorList>
    </citation>
    <scope>NUCLEOTIDE SEQUENCE [LARGE SCALE GENOMIC DNA]</scope>
    <source>
        <strain evidence="3 5">XU2</strain>
    </source>
</reference>
<keyword evidence="2" id="KW-0808">Transferase</keyword>
<evidence type="ECO:0000313" key="5">
    <source>
        <dbReference type="Proteomes" id="UP001570846"/>
    </source>
</evidence>
<gene>
    <name evidence="3" type="ORF">ACD591_13505</name>
    <name evidence="2" type="ORF">FOE74_18720</name>
</gene>
<dbReference type="RefSeq" id="WP_149100157.1">
    <property type="nucleotide sequence ID" value="NZ_BMMG01000007.1"/>
</dbReference>
<dbReference type="EMBL" id="VKKZ01000024">
    <property type="protein sequence ID" value="KAA6431129.1"/>
    <property type="molecule type" value="Genomic_DNA"/>
</dbReference>
<dbReference type="PANTHER" id="PTHR43190">
    <property type="entry name" value="N-ACETYL-D-GLUCOSAMINE KINASE"/>
    <property type="match status" value="1"/>
</dbReference>
<keyword evidence="5" id="KW-1185">Reference proteome</keyword>
<dbReference type="AlphaFoldDB" id="A0A5M8Q5K2"/>
<comment type="caution">
    <text evidence="2">The sequence shown here is derived from an EMBL/GenBank/DDBJ whole genome shotgun (WGS) entry which is preliminary data.</text>
</comment>
<name>A0A5M8Q5K2_9BACT</name>
<dbReference type="Pfam" id="PF01869">
    <property type="entry name" value="BcrAD_BadFG"/>
    <property type="match status" value="1"/>
</dbReference>
<evidence type="ECO:0000259" key="1">
    <source>
        <dbReference type="Pfam" id="PF01869"/>
    </source>
</evidence>
<evidence type="ECO:0000313" key="2">
    <source>
        <dbReference type="EMBL" id="KAA6431129.1"/>
    </source>
</evidence>
<dbReference type="PANTHER" id="PTHR43190:SF3">
    <property type="entry name" value="N-ACETYL-D-GLUCOSAMINE KINASE"/>
    <property type="match status" value="1"/>
</dbReference>
<keyword evidence="2" id="KW-0418">Kinase</keyword>
<dbReference type="InterPro" id="IPR052519">
    <property type="entry name" value="Euk-type_GlcNAc_Kinase"/>
</dbReference>
<dbReference type="CDD" id="cd24079">
    <property type="entry name" value="ASKHA_NBD_PG1100-like"/>
    <property type="match status" value="1"/>
</dbReference>
<dbReference type="Gene3D" id="1.10.720.160">
    <property type="match status" value="1"/>
</dbReference>
<evidence type="ECO:0000313" key="3">
    <source>
        <dbReference type="EMBL" id="MFA1772311.1"/>
    </source>
</evidence>
<reference evidence="2 4" key="2">
    <citation type="submission" date="2019-09" db="EMBL/GenBank/DDBJ databases">
        <title>A bacterium isolated from glacier soil.</title>
        <authorList>
            <person name="Liu Q."/>
        </authorList>
    </citation>
    <scope>NUCLEOTIDE SEQUENCE [LARGE SCALE GENOMIC DNA]</scope>
    <source>
        <strain evidence="2 4">MDT1-10-3</strain>
    </source>
</reference>
<dbReference type="GO" id="GO:0016301">
    <property type="term" value="F:kinase activity"/>
    <property type="evidence" value="ECO:0007669"/>
    <property type="project" value="UniProtKB-KW"/>
</dbReference>
<proteinExistence type="predicted"/>
<dbReference type="SUPFAM" id="SSF53067">
    <property type="entry name" value="Actin-like ATPase domain"/>
    <property type="match status" value="2"/>
</dbReference>
<protein>
    <submittedName>
        <fullName evidence="3">BadF/BadG/BcrA/BcrD ATPase family protein</fullName>
    </submittedName>
    <submittedName>
        <fullName evidence="2">N-acetylglucosamine kinase</fullName>
    </submittedName>
</protein>